<comment type="caution">
    <text evidence="1">The sequence shown here is derived from an EMBL/GenBank/DDBJ whole genome shotgun (WGS) entry which is preliminary data.</text>
</comment>
<keyword evidence="2" id="KW-1185">Reference proteome</keyword>
<dbReference type="EMBL" id="SJPS01000009">
    <property type="protein sequence ID" value="TWU21817.1"/>
    <property type="molecule type" value="Genomic_DNA"/>
</dbReference>
<sequence>MGTTVKLQMFVSPGEKHAFRFLSTTLISTNLLLGTNSIEVRDALGHSPEATMFSS</sequence>
<evidence type="ECO:0000313" key="2">
    <source>
        <dbReference type="Proteomes" id="UP000318437"/>
    </source>
</evidence>
<organism evidence="1 2">
    <name type="scientific">Bythopirellula polymerisocia</name>
    <dbReference type="NCBI Taxonomy" id="2528003"/>
    <lineage>
        <taxon>Bacteria</taxon>
        <taxon>Pseudomonadati</taxon>
        <taxon>Planctomycetota</taxon>
        <taxon>Planctomycetia</taxon>
        <taxon>Pirellulales</taxon>
        <taxon>Lacipirellulaceae</taxon>
        <taxon>Bythopirellula</taxon>
    </lineage>
</organism>
<name>A0A5C6CDJ4_9BACT</name>
<reference evidence="1 2" key="1">
    <citation type="submission" date="2019-02" db="EMBL/GenBank/DDBJ databases">
        <title>Deep-cultivation of Planctomycetes and their phenomic and genomic characterization uncovers novel biology.</title>
        <authorList>
            <person name="Wiegand S."/>
            <person name="Jogler M."/>
            <person name="Boedeker C."/>
            <person name="Pinto D."/>
            <person name="Vollmers J."/>
            <person name="Rivas-Marin E."/>
            <person name="Kohn T."/>
            <person name="Peeters S.H."/>
            <person name="Heuer A."/>
            <person name="Rast P."/>
            <person name="Oberbeckmann S."/>
            <person name="Bunk B."/>
            <person name="Jeske O."/>
            <person name="Meyerdierks A."/>
            <person name="Storesund J.E."/>
            <person name="Kallscheuer N."/>
            <person name="Luecker S."/>
            <person name="Lage O.M."/>
            <person name="Pohl T."/>
            <person name="Merkel B.J."/>
            <person name="Hornburger P."/>
            <person name="Mueller R.-W."/>
            <person name="Bruemmer F."/>
            <person name="Labrenz M."/>
            <person name="Spormann A.M."/>
            <person name="Op Den Camp H."/>
            <person name="Overmann J."/>
            <person name="Amann R."/>
            <person name="Jetten M.S.M."/>
            <person name="Mascher T."/>
            <person name="Medema M.H."/>
            <person name="Devos D.P."/>
            <person name="Kaster A.-K."/>
            <person name="Ovreas L."/>
            <person name="Rohde M."/>
            <person name="Galperin M.Y."/>
            <person name="Jogler C."/>
        </authorList>
    </citation>
    <scope>NUCLEOTIDE SEQUENCE [LARGE SCALE GENOMIC DNA]</scope>
    <source>
        <strain evidence="1 2">Pla144</strain>
    </source>
</reference>
<gene>
    <name evidence="1" type="ORF">Pla144_45130</name>
</gene>
<protein>
    <submittedName>
        <fullName evidence="1">Uncharacterized protein</fullName>
    </submittedName>
</protein>
<accession>A0A5C6CDJ4</accession>
<dbReference type="AlphaFoldDB" id="A0A5C6CDJ4"/>
<evidence type="ECO:0000313" key="1">
    <source>
        <dbReference type="EMBL" id="TWU21817.1"/>
    </source>
</evidence>
<dbReference type="Proteomes" id="UP000318437">
    <property type="component" value="Unassembled WGS sequence"/>
</dbReference>
<proteinExistence type="predicted"/>